<dbReference type="PANTHER" id="PTHR46268">
    <property type="entry name" value="STRESS RESPONSE PROTEIN NHAX"/>
    <property type="match status" value="1"/>
</dbReference>
<evidence type="ECO:0000256" key="1">
    <source>
        <dbReference type="ARBA" id="ARBA00008791"/>
    </source>
</evidence>
<dbReference type="InterPro" id="IPR006015">
    <property type="entry name" value="Universal_stress_UspA"/>
</dbReference>
<sequence length="156" mass="16266">MAEIIVVGVDESETARKAAQKAASLAAAFGAELHVATAFNTHKAETLQSIHSQSESDAVSKAYRTLVAQYAADAEATASEIAEELRSSSPELTVIPKAVEGKPGAALSDEAARVGADLIVVGNKRVQGIARVLGSVARTVASEAKCDLYIVHTHQR</sequence>
<reference evidence="3" key="2">
    <citation type="submission" date="2020-09" db="EMBL/GenBank/DDBJ databases">
        <authorList>
            <person name="Sun Q."/>
            <person name="Zhou Y."/>
        </authorList>
    </citation>
    <scope>NUCLEOTIDE SEQUENCE</scope>
    <source>
        <strain evidence="3">CGMCC 1.15388</strain>
    </source>
</reference>
<dbReference type="Gene3D" id="3.40.50.620">
    <property type="entry name" value="HUPs"/>
    <property type="match status" value="1"/>
</dbReference>
<dbReference type="Pfam" id="PF00582">
    <property type="entry name" value="Usp"/>
    <property type="match status" value="1"/>
</dbReference>
<dbReference type="InterPro" id="IPR006016">
    <property type="entry name" value="UspA"/>
</dbReference>
<dbReference type="SUPFAM" id="SSF52402">
    <property type="entry name" value="Adenine nucleotide alpha hydrolases-like"/>
    <property type="match status" value="1"/>
</dbReference>
<protein>
    <submittedName>
        <fullName evidence="3">Universal stress protein A</fullName>
    </submittedName>
</protein>
<comment type="similarity">
    <text evidence="1">Belongs to the universal stress protein A family.</text>
</comment>
<keyword evidence="4" id="KW-1185">Reference proteome</keyword>
<evidence type="ECO:0000313" key="4">
    <source>
        <dbReference type="Proteomes" id="UP000633136"/>
    </source>
</evidence>
<dbReference type="PRINTS" id="PR01438">
    <property type="entry name" value="UNVRSLSTRESS"/>
</dbReference>
<dbReference type="AlphaFoldDB" id="A0A917AKX7"/>
<organism evidence="3 4">
    <name type="scientific">Nesterenkonia cremea</name>
    <dbReference type="NCBI Taxonomy" id="1882340"/>
    <lineage>
        <taxon>Bacteria</taxon>
        <taxon>Bacillati</taxon>
        <taxon>Actinomycetota</taxon>
        <taxon>Actinomycetes</taxon>
        <taxon>Micrococcales</taxon>
        <taxon>Micrococcaceae</taxon>
        <taxon>Nesterenkonia</taxon>
    </lineage>
</organism>
<reference evidence="3" key="1">
    <citation type="journal article" date="2014" name="Int. J. Syst. Evol. Microbiol.">
        <title>Complete genome sequence of Corynebacterium casei LMG S-19264T (=DSM 44701T), isolated from a smear-ripened cheese.</title>
        <authorList>
            <consortium name="US DOE Joint Genome Institute (JGI-PGF)"/>
            <person name="Walter F."/>
            <person name="Albersmeier A."/>
            <person name="Kalinowski J."/>
            <person name="Ruckert C."/>
        </authorList>
    </citation>
    <scope>NUCLEOTIDE SEQUENCE</scope>
    <source>
        <strain evidence="3">CGMCC 1.15388</strain>
    </source>
</reference>
<dbReference type="EMBL" id="BMIS01000001">
    <property type="protein sequence ID" value="GGE59599.1"/>
    <property type="molecule type" value="Genomic_DNA"/>
</dbReference>
<evidence type="ECO:0000313" key="3">
    <source>
        <dbReference type="EMBL" id="GGE59599.1"/>
    </source>
</evidence>
<dbReference type="PANTHER" id="PTHR46268:SF6">
    <property type="entry name" value="UNIVERSAL STRESS PROTEIN UP12"/>
    <property type="match status" value="1"/>
</dbReference>
<dbReference type="InterPro" id="IPR014729">
    <property type="entry name" value="Rossmann-like_a/b/a_fold"/>
</dbReference>
<name>A0A917AKX7_9MICC</name>
<evidence type="ECO:0000259" key="2">
    <source>
        <dbReference type="Pfam" id="PF00582"/>
    </source>
</evidence>
<gene>
    <name evidence="3" type="ORF">GCM10011401_03010</name>
</gene>
<comment type="caution">
    <text evidence="3">The sequence shown here is derived from an EMBL/GenBank/DDBJ whole genome shotgun (WGS) entry which is preliminary data.</text>
</comment>
<dbReference type="CDD" id="cd00293">
    <property type="entry name" value="USP-like"/>
    <property type="match status" value="1"/>
</dbReference>
<feature type="domain" description="UspA" evidence="2">
    <location>
        <begin position="1"/>
        <end position="152"/>
    </location>
</feature>
<dbReference type="Proteomes" id="UP000633136">
    <property type="component" value="Unassembled WGS sequence"/>
</dbReference>
<accession>A0A917AKX7</accession>
<proteinExistence type="inferred from homology"/>
<dbReference type="RefSeq" id="WP_188682201.1">
    <property type="nucleotide sequence ID" value="NZ_BMIS01000001.1"/>
</dbReference>